<evidence type="ECO:0000313" key="9">
    <source>
        <dbReference type="Proteomes" id="UP000671914"/>
    </source>
</evidence>
<dbReference type="PANTHER" id="PTHR30532:SF24">
    <property type="entry name" value="FERRIC ENTEROBACTIN-BINDING PERIPLASMIC PROTEIN FEPB"/>
    <property type="match status" value="1"/>
</dbReference>
<dbReference type="GO" id="GO:1901678">
    <property type="term" value="P:iron coordination entity transport"/>
    <property type="evidence" value="ECO:0007669"/>
    <property type="project" value="UniProtKB-ARBA"/>
</dbReference>
<accession>A0A975IP63</accession>
<keyword evidence="9" id="KW-1185">Reference proteome</keyword>
<evidence type="ECO:0000256" key="5">
    <source>
        <dbReference type="SAM" id="MobiDB-lite"/>
    </source>
</evidence>
<evidence type="ECO:0000256" key="4">
    <source>
        <dbReference type="ARBA" id="ARBA00022729"/>
    </source>
</evidence>
<dbReference type="SUPFAM" id="SSF53807">
    <property type="entry name" value="Helical backbone' metal receptor"/>
    <property type="match status" value="1"/>
</dbReference>
<feature type="domain" description="Fe/B12 periplasmic-binding" evidence="7">
    <location>
        <begin position="67"/>
        <end position="333"/>
    </location>
</feature>
<evidence type="ECO:0000256" key="3">
    <source>
        <dbReference type="ARBA" id="ARBA00022448"/>
    </source>
</evidence>
<gene>
    <name evidence="8" type="primary">fepB</name>
    <name evidence="8" type="ORF">G127AT_01410</name>
</gene>
<protein>
    <submittedName>
        <fullName evidence="8">Fe2+-enterobactin ABC transporter substrate-binding protein</fullName>
    </submittedName>
</protein>
<evidence type="ECO:0000256" key="2">
    <source>
        <dbReference type="ARBA" id="ARBA00008814"/>
    </source>
</evidence>
<feature type="region of interest" description="Disordered" evidence="5">
    <location>
        <begin position="32"/>
        <end position="55"/>
    </location>
</feature>
<name>A0A975IP63_9MICO</name>
<keyword evidence="3" id="KW-0813">Transport</keyword>
<dbReference type="Gene3D" id="3.40.50.1980">
    <property type="entry name" value="Nitrogenase molybdenum iron protein domain"/>
    <property type="match status" value="2"/>
</dbReference>
<evidence type="ECO:0000259" key="7">
    <source>
        <dbReference type="PROSITE" id="PS50983"/>
    </source>
</evidence>
<dbReference type="InterPro" id="IPR051313">
    <property type="entry name" value="Bact_iron-sidero_bind"/>
</dbReference>
<dbReference type="AlphaFoldDB" id="A0A975IP63"/>
<dbReference type="EMBL" id="CP071696">
    <property type="protein sequence ID" value="QTX04939.1"/>
    <property type="molecule type" value="Genomic_DNA"/>
</dbReference>
<feature type="chain" id="PRO_5037792088" evidence="6">
    <location>
        <begin position="33"/>
        <end position="333"/>
    </location>
</feature>
<dbReference type="InterPro" id="IPR002491">
    <property type="entry name" value="ABC_transptr_periplasmic_BD"/>
</dbReference>
<dbReference type="GO" id="GO:0030288">
    <property type="term" value="C:outer membrane-bounded periplasmic space"/>
    <property type="evidence" value="ECO:0007669"/>
    <property type="project" value="TreeGrafter"/>
</dbReference>
<evidence type="ECO:0000256" key="1">
    <source>
        <dbReference type="ARBA" id="ARBA00004196"/>
    </source>
</evidence>
<reference evidence="8" key="1">
    <citation type="submission" date="2021-03" db="EMBL/GenBank/DDBJ databases">
        <title>Agromyces archimandritus sp. nov., isolated from the cockroach Archimandrita tessellata.</title>
        <authorList>
            <person name="Guzman J."/>
            <person name="Ortuzar M."/>
            <person name="Poehlein A."/>
            <person name="Daniel R."/>
            <person name="Trujillo M."/>
            <person name="Vilcinskas A."/>
        </authorList>
    </citation>
    <scope>NUCLEOTIDE SEQUENCE</scope>
    <source>
        <strain evidence="8">G127AT</strain>
    </source>
</reference>
<comment type="similarity">
    <text evidence="2">Belongs to the bacterial solute-binding protein 8 family.</text>
</comment>
<dbReference type="PROSITE" id="PS50983">
    <property type="entry name" value="FE_B12_PBP"/>
    <property type="match status" value="1"/>
</dbReference>
<dbReference type="Proteomes" id="UP000671914">
    <property type="component" value="Chromosome"/>
</dbReference>
<keyword evidence="4 6" id="KW-0732">Signal</keyword>
<proteinExistence type="inferred from homology"/>
<evidence type="ECO:0000256" key="6">
    <source>
        <dbReference type="SAM" id="SignalP"/>
    </source>
</evidence>
<dbReference type="KEGG" id="aarc:G127AT_01410"/>
<evidence type="ECO:0000313" key="8">
    <source>
        <dbReference type="EMBL" id="QTX04939.1"/>
    </source>
</evidence>
<dbReference type="RefSeq" id="WP_210899065.1">
    <property type="nucleotide sequence ID" value="NZ_CP071696.1"/>
</dbReference>
<feature type="signal peptide" evidence="6">
    <location>
        <begin position="1"/>
        <end position="32"/>
    </location>
</feature>
<dbReference type="PANTHER" id="PTHR30532">
    <property type="entry name" value="IRON III DICITRATE-BINDING PERIPLASMIC PROTEIN"/>
    <property type="match status" value="1"/>
</dbReference>
<comment type="subcellular location">
    <subcellularLocation>
        <location evidence="1">Cell envelope</location>
    </subcellularLocation>
</comment>
<organism evidence="8 9">
    <name type="scientific">Agromyces archimandritae</name>
    <dbReference type="NCBI Taxonomy" id="2781962"/>
    <lineage>
        <taxon>Bacteria</taxon>
        <taxon>Bacillati</taxon>
        <taxon>Actinomycetota</taxon>
        <taxon>Actinomycetes</taxon>
        <taxon>Micrococcales</taxon>
        <taxon>Microbacteriaceae</taxon>
        <taxon>Agromyces</taxon>
    </lineage>
</organism>
<dbReference type="NCBIfam" id="NF008200">
    <property type="entry name" value="PRK10957.1"/>
    <property type="match status" value="1"/>
</dbReference>
<sequence length="333" mass="34020">MTASSLTRTRLAGIAALAVAGIVALAGCSSSAAEPKADDDTTASAGWPRTFENADGTETEIPAQPERILSTSVSVTGTLLTIDAPVVASSGAANGAFFAQWADIADERGVAPLWGAGSFDPESVIAEDPDLIVVSTTGADSVVDRLEALQDIAPTIVVDYGGQTWQELAARLGEATGLEAEAEAAVADFDALVSETADAIEIPAGTANIVSFNGPGQDNPIARIGGAHADLLSALGFEIEDPDVAWHTQPQERADFVFAPYEKLTELAGETTFILSADDETARAGFAADPVLANVPSVAAGQVYGLGANSFRMDSFSAAEIVEGIAASFSSEG</sequence>
<dbReference type="Pfam" id="PF01497">
    <property type="entry name" value="Peripla_BP_2"/>
    <property type="match status" value="1"/>
</dbReference>